<sequence length="127" mass="14139">MRPEKTQDFASKITATNPIDHVVADRNTLLGNEIGAPSFPMRDIPPPVPPPPPVQSPSAVSTMIMPRLLQPPRLRSGGIGVVETPLRVDEEATRIFARNTFQNLDEPPSRRYKLPMRGETNSIEQFE</sequence>
<proteinExistence type="predicted"/>
<keyword evidence="3" id="KW-1185">Reference proteome</keyword>
<evidence type="ECO:0000313" key="3">
    <source>
        <dbReference type="Proteomes" id="UP001331761"/>
    </source>
</evidence>
<protein>
    <submittedName>
        <fullName evidence="2">Uncharacterized protein</fullName>
    </submittedName>
</protein>
<evidence type="ECO:0000313" key="2">
    <source>
        <dbReference type="EMBL" id="KAK5982797.1"/>
    </source>
</evidence>
<gene>
    <name evidence="2" type="ORF">GCK32_018334</name>
</gene>
<evidence type="ECO:0000256" key="1">
    <source>
        <dbReference type="SAM" id="MobiDB-lite"/>
    </source>
</evidence>
<dbReference type="Proteomes" id="UP001331761">
    <property type="component" value="Unassembled WGS sequence"/>
</dbReference>
<organism evidence="2 3">
    <name type="scientific">Trichostrongylus colubriformis</name>
    <name type="common">Black scour worm</name>
    <dbReference type="NCBI Taxonomy" id="6319"/>
    <lineage>
        <taxon>Eukaryota</taxon>
        <taxon>Metazoa</taxon>
        <taxon>Ecdysozoa</taxon>
        <taxon>Nematoda</taxon>
        <taxon>Chromadorea</taxon>
        <taxon>Rhabditida</taxon>
        <taxon>Rhabditina</taxon>
        <taxon>Rhabditomorpha</taxon>
        <taxon>Strongyloidea</taxon>
        <taxon>Trichostrongylidae</taxon>
        <taxon>Trichostrongylus</taxon>
    </lineage>
</organism>
<feature type="region of interest" description="Disordered" evidence="1">
    <location>
        <begin position="105"/>
        <end position="127"/>
    </location>
</feature>
<feature type="region of interest" description="Disordered" evidence="1">
    <location>
        <begin position="34"/>
        <end position="59"/>
    </location>
</feature>
<comment type="caution">
    <text evidence="2">The sequence shown here is derived from an EMBL/GenBank/DDBJ whole genome shotgun (WGS) entry which is preliminary data.</text>
</comment>
<feature type="compositionally biased region" description="Pro residues" evidence="1">
    <location>
        <begin position="43"/>
        <end position="55"/>
    </location>
</feature>
<reference evidence="2 3" key="1">
    <citation type="submission" date="2019-10" db="EMBL/GenBank/DDBJ databases">
        <title>Assembly and Annotation for the nematode Trichostrongylus colubriformis.</title>
        <authorList>
            <person name="Martin J."/>
        </authorList>
    </citation>
    <scope>NUCLEOTIDE SEQUENCE [LARGE SCALE GENOMIC DNA]</scope>
    <source>
        <strain evidence="2">G859</strain>
        <tissue evidence="2">Whole worm</tissue>
    </source>
</reference>
<dbReference type="EMBL" id="WIXE01004727">
    <property type="protein sequence ID" value="KAK5982797.1"/>
    <property type="molecule type" value="Genomic_DNA"/>
</dbReference>
<name>A0AAN8FWW9_TRICO</name>
<dbReference type="AlphaFoldDB" id="A0AAN8FWW9"/>
<accession>A0AAN8FWW9</accession>